<dbReference type="PANTHER" id="PTHR30437:SF5">
    <property type="entry name" value="REGULATOR OF NUCLEOSIDE DIPHOSPHATE KINASE"/>
    <property type="match status" value="1"/>
</dbReference>
<dbReference type="InterPro" id="IPR029462">
    <property type="entry name" value="Rnk_N"/>
</dbReference>
<dbReference type="EMBL" id="CP148074">
    <property type="protein sequence ID" value="WXL27872.1"/>
    <property type="molecule type" value="Genomic_DNA"/>
</dbReference>
<reference evidence="2 3" key="1">
    <citation type="submission" date="2024-03" db="EMBL/GenBank/DDBJ databases">
        <title>Complete genome of BD2.</title>
        <authorList>
            <person name="Cao G."/>
        </authorList>
    </citation>
    <scope>NUCLEOTIDE SEQUENCE [LARGE SCALE GENOMIC DNA]</scope>
    <source>
        <strain evidence="2 3">BD2</strain>
    </source>
</reference>
<keyword evidence="2" id="KW-0808">Transferase</keyword>
<dbReference type="InterPro" id="IPR036953">
    <property type="entry name" value="GreA/GreB_C_sf"/>
</dbReference>
<dbReference type="SUPFAM" id="SSF54534">
    <property type="entry name" value="FKBP-like"/>
    <property type="match status" value="1"/>
</dbReference>
<proteinExistence type="predicted"/>
<dbReference type="Gene3D" id="3.40.630.30">
    <property type="match status" value="1"/>
</dbReference>
<dbReference type="PANTHER" id="PTHR30437">
    <property type="entry name" value="TRANSCRIPTION ELONGATION FACTOR GREA"/>
    <property type="match status" value="1"/>
</dbReference>
<organism evidence="2 3">
    <name type="scientific">Ectopseudomonas mendocina</name>
    <name type="common">Pseudomonas mendocina</name>
    <dbReference type="NCBI Taxonomy" id="300"/>
    <lineage>
        <taxon>Bacteria</taxon>
        <taxon>Pseudomonadati</taxon>
        <taxon>Pseudomonadota</taxon>
        <taxon>Gammaproteobacteria</taxon>
        <taxon>Pseudomonadales</taxon>
        <taxon>Pseudomonadaceae</taxon>
        <taxon>Ectopseudomonas</taxon>
    </lineage>
</organism>
<sequence length="316" mass="35649">MKGFHSLQLSIVKMNKPFISLCPEITRAHALTLVEWLQDERVTRYLSDSRDVSRAIEQAINRTQLPILTHIFNRDGRFFIACDRHDEPVGFVRLIKSGSDCEIVLAIGESAKWGRHLGSRTISESMKLAFLEMRAERVVAKIHADNVSSLKAFSRSGFVLERESPTLKLLTMTAQRYFQLLRKGALTSAAGIVITEVDRARLENLLIFEQGSVVVDLEHELERAIIVKPQQVARNVVTMNSRTVLQLDEEEIEVALVYPEAADSSAGKYSVLSDIGAAILGYQEGDTIDWRITDRTQRIEIREVLYQPEAAGDFHL</sequence>
<dbReference type="InterPro" id="IPR000182">
    <property type="entry name" value="GNAT_dom"/>
</dbReference>
<dbReference type="PROSITE" id="PS51186">
    <property type="entry name" value="GNAT"/>
    <property type="match status" value="1"/>
</dbReference>
<dbReference type="SUPFAM" id="SSF55729">
    <property type="entry name" value="Acyl-CoA N-acyltransferases (Nat)"/>
    <property type="match status" value="1"/>
</dbReference>
<keyword evidence="2" id="KW-0012">Acyltransferase</keyword>
<dbReference type="EC" id="2.3.1.-" evidence="2"/>
<dbReference type="Gene3D" id="3.10.50.30">
    <property type="entry name" value="Transcription elongation factor, GreA/GreB, C-terminal domain"/>
    <property type="match status" value="1"/>
</dbReference>
<dbReference type="Proteomes" id="UP001476583">
    <property type="component" value="Chromosome"/>
</dbReference>
<keyword evidence="3" id="KW-1185">Reference proteome</keyword>
<protein>
    <submittedName>
        <fullName evidence="2">GNAT family N-acetyltransferase</fullName>
        <ecNumber evidence="2">2.3.1.-</ecNumber>
    </submittedName>
</protein>
<dbReference type="GO" id="GO:0016746">
    <property type="term" value="F:acyltransferase activity"/>
    <property type="evidence" value="ECO:0007669"/>
    <property type="project" value="UniProtKB-KW"/>
</dbReference>
<evidence type="ECO:0000259" key="1">
    <source>
        <dbReference type="PROSITE" id="PS51186"/>
    </source>
</evidence>
<dbReference type="InterPro" id="IPR023459">
    <property type="entry name" value="Tscrpt_elong_fac_GreA/B_fam"/>
</dbReference>
<dbReference type="InterPro" id="IPR001437">
    <property type="entry name" value="Tscrpt_elong_fac_GreA/B_C"/>
</dbReference>
<dbReference type="Pfam" id="PF13302">
    <property type="entry name" value="Acetyltransf_3"/>
    <property type="match status" value="1"/>
</dbReference>
<gene>
    <name evidence="2" type="ORF">WG219_10630</name>
</gene>
<accession>A0ABZ2RLK5</accession>
<dbReference type="Pfam" id="PF01272">
    <property type="entry name" value="GreA_GreB"/>
    <property type="match status" value="1"/>
</dbReference>
<dbReference type="Pfam" id="PF14760">
    <property type="entry name" value="Rnk_N"/>
    <property type="match status" value="1"/>
</dbReference>
<evidence type="ECO:0000313" key="2">
    <source>
        <dbReference type="EMBL" id="WXL27872.1"/>
    </source>
</evidence>
<dbReference type="InterPro" id="IPR016181">
    <property type="entry name" value="Acyl_CoA_acyltransferase"/>
</dbReference>
<evidence type="ECO:0000313" key="3">
    <source>
        <dbReference type="Proteomes" id="UP001476583"/>
    </source>
</evidence>
<name>A0ABZ2RLK5_ECTME</name>
<feature type="domain" description="N-acetyltransferase" evidence="1">
    <location>
        <begin position="41"/>
        <end position="182"/>
    </location>
</feature>